<protein>
    <submittedName>
        <fullName evidence="2">Uncharacterized protein</fullName>
    </submittedName>
</protein>
<accession>A0ABM8BK49</accession>
<feature type="transmembrane region" description="Helical" evidence="1">
    <location>
        <begin position="14"/>
        <end position="36"/>
    </location>
</feature>
<sequence length="145" mass="16700">MGSKGSSMDCLENAMNLLMTFYSVMVVEHYMIFLLISKAGSDEIQDQLLNTLRDHLHKEDSMLRNMEGTMICLGNDTTMAFKDFLKNVHDGISLTDDPEFISNYINNFDNTIKDIVRYMLIHDEIMSRIIAALRIKIHAYLKNLT</sequence>
<keyword evidence="1" id="KW-1133">Transmembrane helix</keyword>
<dbReference type="EMBL" id="AP026830">
    <property type="protein sequence ID" value="BDR91346.1"/>
    <property type="molecule type" value="Genomic_DNA"/>
</dbReference>
<keyword evidence="1" id="KW-0812">Transmembrane</keyword>
<gene>
    <name evidence="2" type="ORF">Vsou_04390</name>
</gene>
<keyword evidence="3" id="KW-1185">Reference proteome</keyword>
<proteinExistence type="predicted"/>
<evidence type="ECO:0000313" key="2">
    <source>
        <dbReference type="EMBL" id="BDR91346.1"/>
    </source>
</evidence>
<evidence type="ECO:0000256" key="1">
    <source>
        <dbReference type="SAM" id="Phobius"/>
    </source>
</evidence>
<keyword evidence="1" id="KW-0472">Membrane</keyword>
<reference evidence="3" key="1">
    <citation type="submission" date="2022-09" db="EMBL/GenBank/DDBJ databases">
        <title>Complete genome sequence of Vulcanisaeta souniana.</title>
        <authorList>
            <person name="Kato S."/>
            <person name="Itoh T."/>
            <person name="Ohkuma M."/>
        </authorList>
    </citation>
    <scope>NUCLEOTIDE SEQUENCE [LARGE SCALE GENOMIC DNA]</scope>
    <source>
        <strain evidence="3">JCM 11219</strain>
    </source>
</reference>
<evidence type="ECO:0000313" key="3">
    <source>
        <dbReference type="Proteomes" id="UP001060771"/>
    </source>
</evidence>
<dbReference type="Proteomes" id="UP001060771">
    <property type="component" value="Chromosome"/>
</dbReference>
<name>A0ABM8BK49_9CREN</name>
<organism evidence="2 3">
    <name type="scientific">Vulcanisaeta souniana JCM 11219</name>
    <dbReference type="NCBI Taxonomy" id="1293586"/>
    <lineage>
        <taxon>Archaea</taxon>
        <taxon>Thermoproteota</taxon>
        <taxon>Thermoprotei</taxon>
        <taxon>Thermoproteales</taxon>
        <taxon>Thermoproteaceae</taxon>
        <taxon>Vulcanisaeta</taxon>
    </lineage>
</organism>